<evidence type="ECO:0000313" key="3">
    <source>
        <dbReference type="Proteomes" id="UP000696280"/>
    </source>
</evidence>
<dbReference type="InterPro" id="IPR010730">
    <property type="entry name" value="HET"/>
</dbReference>
<dbReference type="AlphaFoldDB" id="A0A9N9LBP7"/>
<accession>A0A9N9LBP7</accession>
<dbReference type="PANTHER" id="PTHR33112">
    <property type="entry name" value="DOMAIN PROTEIN, PUTATIVE-RELATED"/>
    <property type="match status" value="1"/>
</dbReference>
<evidence type="ECO:0000313" key="2">
    <source>
        <dbReference type="EMBL" id="CAG8961290.1"/>
    </source>
</evidence>
<dbReference type="Proteomes" id="UP000696280">
    <property type="component" value="Unassembled WGS sequence"/>
</dbReference>
<organism evidence="2 3">
    <name type="scientific">Hymenoscyphus fraxineus</name>
    <dbReference type="NCBI Taxonomy" id="746836"/>
    <lineage>
        <taxon>Eukaryota</taxon>
        <taxon>Fungi</taxon>
        <taxon>Dikarya</taxon>
        <taxon>Ascomycota</taxon>
        <taxon>Pezizomycotina</taxon>
        <taxon>Leotiomycetes</taxon>
        <taxon>Helotiales</taxon>
        <taxon>Helotiaceae</taxon>
        <taxon>Hymenoscyphus</taxon>
    </lineage>
</organism>
<dbReference type="Pfam" id="PF06985">
    <property type="entry name" value="HET"/>
    <property type="match status" value="1"/>
</dbReference>
<gene>
    <name evidence="2" type="ORF">HYFRA_00013569</name>
</gene>
<dbReference type="EMBL" id="CAJVRL010000105">
    <property type="protein sequence ID" value="CAG8961290.1"/>
    <property type="molecule type" value="Genomic_DNA"/>
</dbReference>
<dbReference type="PANTHER" id="PTHR33112:SF10">
    <property type="entry name" value="TOL"/>
    <property type="match status" value="1"/>
</dbReference>
<protein>
    <recommendedName>
        <fullName evidence="1">Heterokaryon incompatibility domain-containing protein</fullName>
    </recommendedName>
</protein>
<dbReference type="OrthoDB" id="5362512at2759"/>
<sequence>MRWKFYPMNSTTSTTQIEYNHHEDYTGSSACQELASHWLKDCLQNHQKCNKSNPEKYLPTRLLSVGSKGTSKIQLHVSAANSLQAQHHYATLSHCWGNINIKKLLKDELSSMIEGISVDELPKTFQDAIELTRNLEIPFLWIDSLCIIQDSTEDWEQESARMESVYKNAVCNIAATAAENGEKGCFVKRNPALAKPCRVRVSAPDFEEVFEFSLESALGKYVVRDAPLNKRAWVMQEQYLSRRVIHCTRFQLLWECAELNASEQYPTGIPRETQHPSRVSRFSNLPFPEEVYGVDRILQEKPEDEAFLLFRGVILWYSLVQNYAARSITDESDKLIAISGLAKDISPLVHNFGPEADYLAGLWSRFLPIQLLWYKMKPVPGKTKSYCAPSWSWASLNGRVDYTRPFSQDQRYMIQVLEAATKLVTTNPMGQVSGGYIRLRGWLQRITLRRAEIVGGGCRVFIGIDIFFDTPVDFTLEWAEWFCLPILLETGGEGVRGLLLEPTKSINNQRMEYRRVGTFCVYDNHEDFGYFNRPTYPVTSEYPTDGRNSAPISEILSEMGTDGNLDASKLAKQAADARELRERESEEEREMGTNLIDKKTDWVESIITII</sequence>
<comment type="caution">
    <text evidence="2">The sequence shown here is derived from an EMBL/GenBank/DDBJ whole genome shotgun (WGS) entry which is preliminary data.</text>
</comment>
<feature type="domain" description="Heterokaryon incompatibility" evidence="1">
    <location>
        <begin position="89"/>
        <end position="237"/>
    </location>
</feature>
<proteinExistence type="predicted"/>
<keyword evidence="3" id="KW-1185">Reference proteome</keyword>
<evidence type="ECO:0000259" key="1">
    <source>
        <dbReference type="Pfam" id="PF06985"/>
    </source>
</evidence>
<name>A0A9N9LBP7_9HELO</name>
<reference evidence="2" key="1">
    <citation type="submission" date="2021-07" db="EMBL/GenBank/DDBJ databases">
        <authorList>
            <person name="Durling M."/>
        </authorList>
    </citation>
    <scope>NUCLEOTIDE SEQUENCE</scope>
</reference>